<protein>
    <recommendedName>
        <fullName evidence="7 9">Uroporphyrinogen-III synthase</fullName>
        <ecNumber evidence="3 9">4.2.1.75</ecNumber>
    </recommendedName>
</protein>
<dbReference type="InterPro" id="IPR039793">
    <property type="entry name" value="UROS/Hem4"/>
</dbReference>
<evidence type="ECO:0000256" key="6">
    <source>
        <dbReference type="ARBA" id="ARBA00037589"/>
    </source>
</evidence>
<evidence type="ECO:0000256" key="2">
    <source>
        <dbReference type="ARBA" id="ARBA00008133"/>
    </source>
</evidence>
<evidence type="ECO:0000256" key="1">
    <source>
        <dbReference type="ARBA" id="ARBA00004772"/>
    </source>
</evidence>
<dbReference type="Proteomes" id="UP000235122">
    <property type="component" value="Unassembled WGS sequence"/>
</dbReference>
<evidence type="ECO:0000256" key="4">
    <source>
        <dbReference type="ARBA" id="ARBA00023239"/>
    </source>
</evidence>
<evidence type="ECO:0000313" key="11">
    <source>
        <dbReference type="EMBL" id="PKY73120.1"/>
    </source>
</evidence>
<dbReference type="Pfam" id="PF02602">
    <property type="entry name" value="HEM4"/>
    <property type="match status" value="1"/>
</dbReference>
<comment type="caution">
    <text evidence="11">The sequence shown here is derived from an EMBL/GenBank/DDBJ whole genome shotgun (WGS) entry which is preliminary data.</text>
</comment>
<sequence length="229" mass="23697">MLTVLTTSPERALAKDLAALAPCHLAAAPLTRQYGLDYALPTERPDWVFVTSARTVEFLGEGGRSFVANSGARIASVGPATTRALNHAGIEIDLEPAGHSAAGLVAAMMLLHQSGKIAWLPGSAQAHPTLATGLTNLGLRVLPCPIYDTVPVETLPPIYEHADLVALTSASAARALAQLAPAPLPPAITIGNPSRKIALDLGINVLGTAANPSAEGLALCLEETLKRFP</sequence>
<evidence type="ECO:0000313" key="12">
    <source>
        <dbReference type="Proteomes" id="UP000235122"/>
    </source>
</evidence>
<comment type="similarity">
    <text evidence="2 9">Belongs to the uroporphyrinogen-III synthase family.</text>
</comment>
<reference evidence="11 12" key="1">
    <citation type="submission" date="2017-12" db="EMBL/GenBank/DDBJ databases">
        <title>Phylogenetic diversity of female urinary microbiome.</title>
        <authorList>
            <person name="Thomas-White K."/>
            <person name="Wolfe A.J."/>
        </authorList>
    </citation>
    <scope>NUCLEOTIDE SEQUENCE [LARGE SCALE GENOMIC DNA]</scope>
    <source>
        <strain evidence="11 12">UMB0402</strain>
    </source>
</reference>
<dbReference type="SUPFAM" id="SSF69618">
    <property type="entry name" value="HemD-like"/>
    <property type="match status" value="1"/>
</dbReference>
<gene>
    <name evidence="11" type="ORF">CYJ19_00570</name>
</gene>
<keyword evidence="12" id="KW-1185">Reference proteome</keyword>
<dbReference type="InterPro" id="IPR036108">
    <property type="entry name" value="4pyrrol_syn_uPrphyn_synt_sf"/>
</dbReference>
<feature type="domain" description="Tetrapyrrole biosynthesis uroporphyrinogen III synthase" evidence="10">
    <location>
        <begin position="42"/>
        <end position="217"/>
    </location>
</feature>
<dbReference type="PANTHER" id="PTHR38042:SF1">
    <property type="entry name" value="UROPORPHYRINOGEN-III SYNTHASE, CHLOROPLASTIC"/>
    <property type="match status" value="1"/>
</dbReference>
<comment type="pathway">
    <text evidence="1 9">Porphyrin-containing compound metabolism; protoporphyrin-IX biosynthesis; coproporphyrinogen-III from 5-aminolevulinate: step 3/4.</text>
</comment>
<proteinExistence type="inferred from homology"/>
<organism evidence="11 12">
    <name type="scientific">Winkia neuii</name>
    <dbReference type="NCBI Taxonomy" id="33007"/>
    <lineage>
        <taxon>Bacteria</taxon>
        <taxon>Bacillati</taxon>
        <taxon>Actinomycetota</taxon>
        <taxon>Actinomycetes</taxon>
        <taxon>Actinomycetales</taxon>
        <taxon>Actinomycetaceae</taxon>
        <taxon>Winkia</taxon>
    </lineage>
</organism>
<dbReference type="PANTHER" id="PTHR38042">
    <property type="entry name" value="UROPORPHYRINOGEN-III SYNTHASE, CHLOROPLASTIC"/>
    <property type="match status" value="1"/>
</dbReference>
<dbReference type="GeneID" id="35866116"/>
<dbReference type="CDD" id="cd06578">
    <property type="entry name" value="HemD"/>
    <property type="match status" value="1"/>
</dbReference>
<dbReference type="InterPro" id="IPR003754">
    <property type="entry name" value="4pyrrol_synth_uPrphyn_synth"/>
</dbReference>
<dbReference type="EMBL" id="PKKO01000001">
    <property type="protein sequence ID" value="PKY73120.1"/>
    <property type="molecule type" value="Genomic_DNA"/>
</dbReference>
<dbReference type="EC" id="4.2.1.75" evidence="3 9"/>
<accession>A0A2I1IPS0</accession>
<dbReference type="GO" id="GO:0006782">
    <property type="term" value="P:protoporphyrinogen IX biosynthetic process"/>
    <property type="evidence" value="ECO:0007669"/>
    <property type="project" value="UniProtKB-UniRule"/>
</dbReference>
<evidence type="ECO:0000256" key="8">
    <source>
        <dbReference type="ARBA" id="ARBA00048617"/>
    </source>
</evidence>
<dbReference type="STRING" id="33007.HMPREF3198_00737"/>
<dbReference type="GO" id="GO:0006780">
    <property type="term" value="P:uroporphyrinogen III biosynthetic process"/>
    <property type="evidence" value="ECO:0007669"/>
    <property type="project" value="UniProtKB-UniRule"/>
</dbReference>
<dbReference type="AlphaFoldDB" id="A0A2I1IPS0"/>
<dbReference type="RefSeq" id="WP_024330794.1">
    <property type="nucleotide sequence ID" value="NZ_JASOXK010000001.1"/>
</dbReference>
<evidence type="ECO:0000256" key="3">
    <source>
        <dbReference type="ARBA" id="ARBA00013109"/>
    </source>
</evidence>
<dbReference type="Gene3D" id="3.40.50.10090">
    <property type="match status" value="2"/>
</dbReference>
<evidence type="ECO:0000259" key="10">
    <source>
        <dbReference type="Pfam" id="PF02602"/>
    </source>
</evidence>
<evidence type="ECO:0000256" key="7">
    <source>
        <dbReference type="ARBA" id="ARBA00040167"/>
    </source>
</evidence>
<dbReference type="GO" id="GO:0004852">
    <property type="term" value="F:uroporphyrinogen-III synthase activity"/>
    <property type="evidence" value="ECO:0007669"/>
    <property type="project" value="UniProtKB-UniRule"/>
</dbReference>
<comment type="catalytic activity">
    <reaction evidence="8 9">
        <text>hydroxymethylbilane = uroporphyrinogen III + H2O</text>
        <dbReference type="Rhea" id="RHEA:18965"/>
        <dbReference type="ChEBI" id="CHEBI:15377"/>
        <dbReference type="ChEBI" id="CHEBI:57308"/>
        <dbReference type="ChEBI" id="CHEBI:57845"/>
        <dbReference type="EC" id="4.2.1.75"/>
    </reaction>
</comment>
<evidence type="ECO:0000256" key="5">
    <source>
        <dbReference type="ARBA" id="ARBA00023244"/>
    </source>
</evidence>
<dbReference type="UniPathway" id="UPA00251">
    <property type="reaction ID" value="UER00320"/>
</dbReference>
<evidence type="ECO:0000256" key="9">
    <source>
        <dbReference type="RuleBase" id="RU366031"/>
    </source>
</evidence>
<comment type="function">
    <text evidence="6 9">Catalyzes cyclization of the linear tetrapyrrole, hydroxymethylbilane, to the macrocyclic uroporphyrinogen III.</text>
</comment>
<keyword evidence="5 9" id="KW-0627">Porphyrin biosynthesis</keyword>
<name>A0A2I1IPS0_9ACTO</name>
<keyword evidence="4 9" id="KW-0456">Lyase</keyword>